<evidence type="ECO:0000313" key="2">
    <source>
        <dbReference type="EMBL" id="KAF2200229.1"/>
    </source>
</evidence>
<evidence type="ECO:0000313" key="3">
    <source>
        <dbReference type="Proteomes" id="UP000799536"/>
    </source>
</evidence>
<dbReference type="GO" id="GO:0006629">
    <property type="term" value="P:lipid metabolic process"/>
    <property type="evidence" value="ECO:0007669"/>
    <property type="project" value="InterPro"/>
</dbReference>
<keyword evidence="3" id="KW-1185">Reference proteome</keyword>
<organism evidence="2 3">
    <name type="scientific">Delitschia confertaspora ATCC 74209</name>
    <dbReference type="NCBI Taxonomy" id="1513339"/>
    <lineage>
        <taxon>Eukaryota</taxon>
        <taxon>Fungi</taxon>
        <taxon>Dikarya</taxon>
        <taxon>Ascomycota</taxon>
        <taxon>Pezizomycotina</taxon>
        <taxon>Dothideomycetes</taxon>
        <taxon>Pleosporomycetidae</taxon>
        <taxon>Pleosporales</taxon>
        <taxon>Delitschiaceae</taxon>
        <taxon>Delitschia</taxon>
    </lineage>
</organism>
<sequence length="366" mass="39131">MLLKSLLQTASLLPLFYTITSAQTACNNSPSLCSKAYNNITHLGAHDSAFLRDQSTSFSTAGNQYFNTTTQLAAGVRLLSAQIHKANGTNGGSEWHLCHTTCDLLDAGTLAKWLGEIKAWMDKTPNEVVTLLLVNSDNASGNDLGAEFTASGISKYAYAPPAPSKPPTTWPTLDSLISNNTRLITFVASLGTASSNYPYLLDEFTHVFENKFETTSPGNYSCQPDRPSDVSGQPLEALKSGRMFLQNHFLYSTQLFGLETPNTTYIKTTNGPTGTGSLGEQLGECRNLYGKAPTFVLVDFFNVGPALQSIDGINGVSGAVGRQSVSAEILEQGVARNDGTDKGAGVKRRASWGVLVLATGVGFFML</sequence>
<keyword evidence="1" id="KW-0732">Signal</keyword>
<proteinExistence type="predicted"/>
<dbReference type="InterPro" id="IPR017946">
    <property type="entry name" value="PLC-like_Pdiesterase_TIM-brl"/>
</dbReference>
<evidence type="ECO:0000256" key="1">
    <source>
        <dbReference type="SAM" id="SignalP"/>
    </source>
</evidence>
<dbReference type="PANTHER" id="PTHR13593">
    <property type="match status" value="1"/>
</dbReference>
<name>A0A9P4MP55_9PLEO</name>
<dbReference type="InterPro" id="IPR051057">
    <property type="entry name" value="PI-PLC_domain"/>
</dbReference>
<dbReference type="Gene3D" id="3.20.20.190">
    <property type="entry name" value="Phosphatidylinositol (PI) phosphodiesterase"/>
    <property type="match status" value="1"/>
</dbReference>
<dbReference type="Proteomes" id="UP000799536">
    <property type="component" value="Unassembled WGS sequence"/>
</dbReference>
<dbReference type="Pfam" id="PF26146">
    <property type="entry name" value="PI-PLC_X"/>
    <property type="match status" value="1"/>
</dbReference>
<dbReference type="GO" id="GO:0008081">
    <property type="term" value="F:phosphoric diester hydrolase activity"/>
    <property type="evidence" value="ECO:0007669"/>
    <property type="project" value="InterPro"/>
</dbReference>
<gene>
    <name evidence="2" type="ORF">GQ43DRAFT_441748</name>
</gene>
<dbReference type="EMBL" id="ML994032">
    <property type="protein sequence ID" value="KAF2200229.1"/>
    <property type="molecule type" value="Genomic_DNA"/>
</dbReference>
<protein>
    <recommendedName>
        <fullName evidence="4">PLC-like phosphodiesterase</fullName>
    </recommendedName>
</protein>
<evidence type="ECO:0008006" key="4">
    <source>
        <dbReference type="Google" id="ProtNLM"/>
    </source>
</evidence>
<dbReference type="SUPFAM" id="SSF51695">
    <property type="entry name" value="PLC-like phosphodiesterases"/>
    <property type="match status" value="1"/>
</dbReference>
<feature type="chain" id="PRO_5040163225" description="PLC-like phosphodiesterase" evidence="1">
    <location>
        <begin position="23"/>
        <end position="366"/>
    </location>
</feature>
<dbReference type="PANTHER" id="PTHR13593:SF80">
    <property type="entry name" value="PLC-LIKE PHOSPHODIESTERASE"/>
    <property type="match status" value="1"/>
</dbReference>
<dbReference type="AlphaFoldDB" id="A0A9P4MP55"/>
<feature type="signal peptide" evidence="1">
    <location>
        <begin position="1"/>
        <end position="22"/>
    </location>
</feature>
<comment type="caution">
    <text evidence="2">The sequence shown here is derived from an EMBL/GenBank/DDBJ whole genome shotgun (WGS) entry which is preliminary data.</text>
</comment>
<reference evidence="2" key="1">
    <citation type="journal article" date="2020" name="Stud. Mycol.">
        <title>101 Dothideomycetes genomes: a test case for predicting lifestyles and emergence of pathogens.</title>
        <authorList>
            <person name="Haridas S."/>
            <person name="Albert R."/>
            <person name="Binder M."/>
            <person name="Bloem J."/>
            <person name="Labutti K."/>
            <person name="Salamov A."/>
            <person name="Andreopoulos B."/>
            <person name="Baker S."/>
            <person name="Barry K."/>
            <person name="Bills G."/>
            <person name="Bluhm B."/>
            <person name="Cannon C."/>
            <person name="Castanera R."/>
            <person name="Culley D."/>
            <person name="Daum C."/>
            <person name="Ezra D."/>
            <person name="Gonzalez J."/>
            <person name="Henrissat B."/>
            <person name="Kuo A."/>
            <person name="Liang C."/>
            <person name="Lipzen A."/>
            <person name="Lutzoni F."/>
            <person name="Magnuson J."/>
            <person name="Mondo S."/>
            <person name="Nolan M."/>
            <person name="Ohm R."/>
            <person name="Pangilinan J."/>
            <person name="Park H.-J."/>
            <person name="Ramirez L."/>
            <person name="Alfaro M."/>
            <person name="Sun H."/>
            <person name="Tritt A."/>
            <person name="Yoshinaga Y."/>
            <person name="Zwiers L.-H."/>
            <person name="Turgeon B."/>
            <person name="Goodwin S."/>
            <person name="Spatafora J."/>
            <person name="Crous P."/>
            <person name="Grigoriev I."/>
        </authorList>
    </citation>
    <scope>NUCLEOTIDE SEQUENCE</scope>
    <source>
        <strain evidence="2">ATCC 74209</strain>
    </source>
</reference>
<dbReference type="OrthoDB" id="7984201at2759"/>
<accession>A0A9P4MP55</accession>